<keyword evidence="1" id="KW-0812">Transmembrane</keyword>
<dbReference type="AlphaFoldDB" id="A0AAJ0EQE4"/>
<gene>
    <name evidence="2" type="ORF">BDP55DRAFT_685819</name>
</gene>
<dbReference type="RefSeq" id="XP_060422142.1">
    <property type="nucleotide sequence ID" value="XM_060576478.1"/>
</dbReference>
<evidence type="ECO:0000256" key="1">
    <source>
        <dbReference type="SAM" id="Phobius"/>
    </source>
</evidence>
<accession>A0AAJ0EQE4</accession>
<comment type="caution">
    <text evidence="2">The sequence shown here is derived from an EMBL/GenBank/DDBJ whole genome shotgun (WGS) entry which is preliminary data.</text>
</comment>
<organism evidence="2 3">
    <name type="scientific">Colletotrichum godetiae</name>
    <dbReference type="NCBI Taxonomy" id="1209918"/>
    <lineage>
        <taxon>Eukaryota</taxon>
        <taxon>Fungi</taxon>
        <taxon>Dikarya</taxon>
        <taxon>Ascomycota</taxon>
        <taxon>Pezizomycotina</taxon>
        <taxon>Sordariomycetes</taxon>
        <taxon>Hypocreomycetidae</taxon>
        <taxon>Glomerellales</taxon>
        <taxon>Glomerellaceae</taxon>
        <taxon>Colletotrichum</taxon>
        <taxon>Colletotrichum acutatum species complex</taxon>
    </lineage>
</organism>
<dbReference type="EMBL" id="JAHMHR010000094">
    <property type="protein sequence ID" value="KAK1657378.1"/>
    <property type="molecule type" value="Genomic_DNA"/>
</dbReference>
<name>A0AAJ0EQE4_9PEZI</name>
<feature type="transmembrane region" description="Helical" evidence="1">
    <location>
        <begin position="64"/>
        <end position="81"/>
    </location>
</feature>
<dbReference type="GeneID" id="85461004"/>
<keyword evidence="1" id="KW-1133">Transmembrane helix</keyword>
<evidence type="ECO:0000313" key="3">
    <source>
        <dbReference type="Proteomes" id="UP001224890"/>
    </source>
</evidence>
<reference evidence="2" key="1">
    <citation type="submission" date="2021-06" db="EMBL/GenBank/DDBJ databases">
        <title>Comparative genomics, transcriptomics and evolutionary studies reveal genomic signatures of adaptation to plant cell wall in hemibiotrophic fungi.</title>
        <authorList>
            <consortium name="DOE Joint Genome Institute"/>
            <person name="Baroncelli R."/>
            <person name="Diaz J.F."/>
            <person name="Benocci T."/>
            <person name="Peng M."/>
            <person name="Battaglia E."/>
            <person name="Haridas S."/>
            <person name="Andreopoulos W."/>
            <person name="Labutti K."/>
            <person name="Pangilinan J."/>
            <person name="Floch G.L."/>
            <person name="Makela M.R."/>
            <person name="Henrissat B."/>
            <person name="Grigoriev I.V."/>
            <person name="Crouch J.A."/>
            <person name="De Vries R.P."/>
            <person name="Sukno S.A."/>
            <person name="Thon M.R."/>
        </authorList>
    </citation>
    <scope>NUCLEOTIDE SEQUENCE</scope>
    <source>
        <strain evidence="2">CBS 193.32</strain>
    </source>
</reference>
<proteinExistence type="predicted"/>
<dbReference type="Proteomes" id="UP001224890">
    <property type="component" value="Unassembled WGS sequence"/>
</dbReference>
<sequence>METLGDSVLETVERYLLELHRREFGTCLELRDRSVALHTFSCWFQGLLWLSLSLSLSTPLTPRHIYALVLCLLVLFHQVTFEHLHL</sequence>
<keyword evidence="3" id="KW-1185">Reference proteome</keyword>
<keyword evidence="1" id="KW-0472">Membrane</keyword>
<evidence type="ECO:0000313" key="2">
    <source>
        <dbReference type="EMBL" id="KAK1657378.1"/>
    </source>
</evidence>
<feature type="transmembrane region" description="Helical" evidence="1">
    <location>
        <begin position="35"/>
        <end position="52"/>
    </location>
</feature>
<protein>
    <submittedName>
        <fullName evidence="2">Uncharacterized protein</fullName>
    </submittedName>
</protein>